<sequence>MAPAVTSGCWSLFLVGRHLQLGVRHFDIDGLARIDEDRAFLGVYAALALEMFATFIVASP</sequence>
<protein>
    <submittedName>
        <fullName evidence="2">Uncharacterized protein</fullName>
    </submittedName>
</protein>
<feature type="transmembrane region" description="Helical" evidence="1">
    <location>
        <begin position="38"/>
        <end position="58"/>
    </location>
</feature>
<proteinExistence type="predicted"/>
<keyword evidence="1" id="KW-1133">Transmembrane helix</keyword>
<gene>
    <name evidence="2" type="ORF">RGCCGE502_17530</name>
</gene>
<reference evidence="2 3" key="1">
    <citation type="journal article" date="2012" name="J. Bacteriol.">
        <title>Genome sequence of Rhizobium grahamii CCGE502, a broad-host-range symbiont with low nodulation competitiveness in Phaseolus vulgaris.</title>
        <authorList>
            <person name="Althabegoiti M.J."/>
            <person name="Lozano L."/>
            <person name="Torres-Tejerizo G."/>
            <person name="Ormeno-Orrillo E."/>
            <person name="Rogel M.A."/>
            <person name="Gonzalez V."/>
            <person name="Martinez-Romero E."/>
        </authorList>
    </citation>
    <scope>NUCLEOTIDE SEQUENCE [LARGE SCALE GENOMIC DNA]</scope>
    <source>
        <strain evidence="2 3">CCGE 502</strain>
    </source>
</reference>
<evidence type="ECO:0000256" key="1">
    <source>
        <dbReference type="SAM" id="Phobius"/>
    </source>
</evidence>
<comment type="caution">
    <text evidence="2">The sequence shown here is derived from an EMBL/GenBank/DDBJ whole genome shotgun (WGS) entry which is preliminary data.</text>
</comment>
<dbReference type="AlphaFoldDB" id="S3HG01"/>
<keyword evidence="1" id="KW-0472">Membrane</keyword>
<evidence type="ECO:0000313" key="2">
    <source>
        <dbReference type="EMBL" id="EPE96995.1"/>
    </source>
</evidence>
<dbReference type="Proteomes" id="UP000014411">
    <property type="component" value="Unassembled WGS sequence"/>
</dbReference>
<keyword evidence="3" id="KW-1185">Reference proteome</keyword>
<accession>S3HG01</accession>
<dbReference type="EMBL" id="AEYE02000019">
    <property type="protein sequence ID" value="EPE96995.1"/>
    <property type="molecule type" value="Genomic_DNA"/>
</dbReference>
<evidence type="ECO:0000313" key="3">
    <source>
        <dbReference type="Proteomes" id="UP000014411"/>
    </source>
</evidence>
<name>S3HG01_9HYPH</name>
<dbReference type="HOGENOM" id="CLU_2938538_0_0_5"/>
<keyword evidence="1" id="KW-0812">Transmembrane</keyword>
<organism evidence="2 3">
    <name type="scientific">Rhizobium grahamii CCGE 502</name>
    <dbReference type="NCBI Taxonomy" id="990285"/>
    <lineage>
        <taxon>Bacteria</taxon>
        <taxon>Pseudomonadati</taxon>
        <taxon>Pseudomonadota</taxon>
        <taxon>Alphaproteobacteria</taxon>
        <taxon>Hyphomicrobiales</taxon>
        <taxon>Rhizobiaceae</taxon>
        <taxon>Rhizobium/Agrobacterium group</taxon>
        <taxon>Rhizobium</taxon>
    </lineage>
</organism>